<organism evidence="2 3">
    <name type="scientific">Candidatus Sulfomarinibacter kjeldsenii</name>
    <dbReference type="NCBI Taxonomy" id="2885994"/>
    <lineage>
        <taxon>Bacteria</taxon>
        <taxon>Pseudomonadati</taxon>
        <taxon>Acidobacteriota</taxon>
        <taxon>Thermoanaerobaculia</taxon>
        <taxon>Thermoanaerobaculales</taxon>
        <taxon>Candidatus Sulfomarinibacteraceae</taxon>
        <taxon>Candidatus Sulfomarinibacter</taxon>
    </lineage>
</organism>
<keyword evidence="1" id="KW-0812">Transmembrane</keyword>
<reference evidence="2 3" key="1">
    <citation type="submission" date="2020-08" db="EMBL/GenBank/DDBJ databases">
        <title>Acidobacteriota in marine sediments use diverse sulfur dissimilation pathways.</title>
        <authorList>
            <person name="Wasmund K."/>
        </authorList>
    </citation>
    <scope>NUCLEOTIDE SEQUENCE [LARGE SCALE GENOMIC DNA]</scope>
    <source>
        <strain evidence="2">MAG AM3-A</strain>
    </source>
</reference>
<feature type="transmembrane region" description="Helical" evidence="1">
    <location>
        <begin position="12"/>
        <end position="31"/>
    </location>
</feature>
<evidence type="ECO:0000313" key="3">
    <source>
        <dbReference type="Proteomes" id="UP000598633"/>
    </source>
</evidence>
<protein>
    <submittedName>
        <fullName evidence="2">Uncharacterized protein</fullName>
    </submittedName>
</protein>
<gene>
    <name evidence="2" type="ORF">IFJ97_07385</name>
</gene>
<dbReference type="Proteomes" id="UP000598633">
    <property type="component" value="Unassembled WGS sequence"/>
</dbReference>
<dbReference type="EMBL" id="JACXWA010000120">
    <property type="protein sequence ID" value="MBD3871163.1"/>
    <property type="molecule type" value="Genomic_DNA"/>
</dbReference>
<feature type="transmembrane region" description="Helical" evidence="1">
    <location>
        <begin position="118"/>
        <end position="140"/>
    </location>
</feature>
<keyword evidence="1" id="KW-1133">Transmembrane helix</keyword>
<accession>A0A8J6Y0J2</accession>
<keyword evidence="1" id="KW-0472">Membrane</keyword>
<sequence length="153" mass="16501">MKWIIRFGSWRWALWTTVLQVADGFLLLMLLPRPVLRGIMSGGVATLGPLTLAILVGIGLLMMLARVSNPVEKPGLVTGTLGAMTLTIAVMSITRHQVRALYLEPSAAQFNFQVVPQWGNFVLFALLLVAGLATVGFMVWRVLTSPASGPDAA</sequence>
<evidence type="ECO:0000313" key="2">
    <source>
        <dbReference type="EMBL" id="MBD3871163.1"/>
    </source>
</evidence>
<comment type="caution">
    <text evidence="2">The sequence shown here is derived from an EMBL/GenBank/DDBJ whole genome shotgun (WGS) entry which is preliminary data.</text>
</comment>
<name>A0A8J6Y0J2_9BACT</name>
<dbReference type="AlphaFoldDB" id="A0A8J6Y0J2"/>
<feature type="transmembrane region" description="Helical" evidence="1">
    <location>
        <begin position="76"/>
        <end position="98"/>
    </location>
</feature>
<evidence type="ECO:0000256" key="1">
    <source>
        <dbReference type="SAM" id="Phobius"/>
    </source>
</evidence>
<proteinExistence type="predicted"/>
<feature type="transmembrane region" description="Helical" evidence="1">
    <location>
        <begin position="43"/>
        <end position="64"/>
    </location>
</feature>